<dbReference type="PANTHER" id="PTHR47723:SF19">
    <property type="entry name" value="POLYNUCLEOTIDYL TRANSFERASE, RIBONUCLEASE H-LIKE SUPERFAMILY PROTEIN"/>
    <property type="match status" value="1"/>
</dbReference>
<proteinExistence type="predicted"/>
<sequence>MGNCANAKLKGSSFFHAGLGRCSSYTWRGIWEACKWLVTGCTWRIGSGTAVNLWSDQWIPGHKSLLAEGVMVRDDMRRAVVNSLFLPNAGAWDIPKLRALFNPMSVWSLERNGMFSVKSCYRVIQDSLGSHFPEASSRSRPLLWKHLWKMKLCLSAPATITHALVFCPSVHVFFSTHFPGFCFHPTCSVVDLAMDIIASHKPEDLSVFFSLAWSFWFRRNKFVHEQIVIPPRQSTDHALVMVCRFSQIHTPLRDLWLHYKWKAPSPGWLKLNVDGVAFSDLGRSGVGVVLRDHTGKVLMAVSQTELEMGGSEPLELMVIFRGIQMCATMGIPKLMVESDSLLCIEGLWYNNMHQSMLGGLYSEIQSLVARYVCCEFSHVYREGNQVAHGLARTASSIVYIAVWWDCIPDYISQAV</sequence>
<name>A0A922E6H4_CARIL</name>
<reference evidence="2" key="1">
    <citation type="submission" date="2021-01" db="EMBL/GenBank/DDBJ databases">
        <authorList>
            <person name="Lovell J.T."/>
            <person name="Bentley N."/>
            <person name="Bhattarai G."/>
            <person name="Jenkins J.W."/>
            <person name="Sreedasyam A."/>
            <person name="Alarcon Y."/>
            <person name="Bock C."/>
            <person name="Boston L."/>
            <person name="Carlson J."/>
            <person name="Cervantes K."/>
            <person name="Clermont K."/>
            <person name="Krom N."/>
            <person name="Kubenka K."/>
            <person name="Mamidi S."/>
            <person name="Mattison C."/>
            <person name="Monteros M."/>
            <person name="Pisani C."/>
            <person name="Plott C."/>
            <person name="Rajasekar S."/>
            <person name="Rhein H.S."/>
            <person name="Rohla C."/>
            <person name="Song M."/>
            <person name="Hilaire R.S."/>
            <person name="Shu S."/>
            <person name="Wells L."/>
            <person name="Wang X."/>
            <person name="Webber J."/>
            <person name="Heerema R.J."/>
            <person name="Klein P."/>
            <person name="Conner P."/>
            <person name="Grauke L."/>
            <person name="Grimwood J."/>
            <person name="Schmutz J."/>
            <person name="Randall J.J."/>
        </authorList>
    </citation>
    <scope>NUCLEOTIDE SEQUENCE</scope>
    <source>
        <tissue evidence="2">Leaf</tissue>
    </source>
</reference>
<feature type="domain" description="RNase H type-1" evidence="1">
    <location>
        <begin position="272"/>
        <end position="393"/>
    </location>
</feature>
<accession>A0A922E6H4</accession>
<evidence type="ECO:0000313" key="2">
    <source>
        <dbReference type="EMBL" id="KAG6697711.1"/>
    </source>
</evidence>
<dbReference type="Proteomes" id="UP000811246">
    <property type="component" value="Chromosome 9"/>
</dbReference>
<dbReference type="AlphaFoldDB" id="A0A922E6H4"/>
<dbReference type="Pfam" id="PF13456">
    <property type="entry name" value="RVT_3"/>
    <property type="match status" value="1"/>
</dbReference>
<protein>
    <recommendedName>
        <fullName evidence="1">RNase H type-1 domain-containing protein</fullName>
    </recommendedName>
</protein>
<evidence type="ECO:0000259" key="1">
    <source>
        <dbReference type="Pfam" id="PF13456"/>
    </source>
</evidence>
<gene>
    <name evidence="2" type="ORF">I3842_09G215400</name>
</gene>
<dbReference type="EMBL" id="CM031833">
    <property type="protein sequence ID" value="KAG6697711.1"/>
    <property type="molecule type" value="Genomic_DNA"/>
</dbReference>
<comment type="caution">
    <text evidence="2">The sequence shown here is derived from an EMBL/GenBank/DDBJ whole genome shotgun (WGS) entry which is preliminary data.</text>
</comment>
<dbReference type="InterPro" id="IPR053151">
    <property type="entry name" value="RNase_H-like"/>
</dbReference>
<dbReference type="GO" id="GO:0004523">
    <property type="term" value="F:RNA-DNA hybrid ribonuclease activity"/>
    <property type="evidence" value="ECO:0007669"/>
    <property type="project" value="InterPro"/>
</dbReference>
<organism evidence="2 3">
    <name type="scientific">Carya illinoinensis</name>
    <name type="common">Pecan</name>
    <dbReference type="NCBI Taxonomy" id="32201"/>
    <lineage>
        <taxon>Eukaryota</taxon>
        <taxon>Viridiplantae</taxon>
        <taxon>Streptophyta</taxon>
        <taxon>Embryophyta</taxon>
        <taxon>Tracheophyta</taxon>
        <taxon>Spermatophyta</taxon>
        <taxon>Magnoliopsida</taxon>
        <taxon>eudicotyledons</taxon>
        <taxon>Gunneridae</taxon>
        <taxon>Pentapetalae</taxon>
        <taxon>rosids</taxon>
        <taxon>fabids</taxon>
        <taxon>Fagales</taxon>
        <taxon>Juglandaceae</taxon>
        <taxon>Carya</taxon>
    </lineage>
</organism>
<evidence type="ECO:0000313" key="3">
    <source>
        <dbReference type="Proteomes" id="UP000811246"/>
    </source>
</evidence>
<dbReference type="GO" id="GO:0003676">
    <property type="term" value="F:nucleic acid binding"/>
    <property type="evidence" value="ECO:0007669"/>
    <property type="project" value="InterPro"/>
</dbReference>
<dbReference type="PANTHER" id="PTHR47723">
    <property type="entry name" value="OS05G0353850 PROTEIN"/>
    <property type="match status" value="1"/>
</dbReference>
<dbReference type="InterPro" id="IPR002156">
    <property type="entry name" value="RNaseH_domain"/>
</dbReference>
<dbReference type="CDD" id="cd06222">
    <property type="entry name" value="RNase_H_like"/>
    <property type="match status" value="1"/>
</dbReference>
<dbReference type="InterPro" id="IPR044730">
    <property type="entry name" value="RNase_H-like_dom_plant"/>
</dbReference>